<evidence type="ECO:0000256" key="1">
    <source>
        <dbReference type="ARBA" id="ARBA00038115"/>
    </source>
</evidence>
<keyword evidence="3" id="KW-0378">Hydrolase</keyword>
<evidence type="ECO:0000313" key="4">
    <source>
        <dbReference type="Proteomes" id="UP000219036"/>
    </source>
</evidence>
<gene>
    <name evidence="3" type="ORF">SAMN06265182_0138</name>
</gene>
<sequence length="236" mass="26774">MVYSKEIAIESDDGFMLKGFLEYPDEKKDKYPVIIFAHQFGTTHMIWSEFAKELREKGFATLLLDLRGHGLSIFQKGKENKIVFNNRFSSLLDLVSFFKKSNKKVNFSKIPDDIALWIDYLIENEKIDPDRIILIGASLGATSIIPVVSMQDIYKMVCISPGSPEIVGEDRVKLSLSSYMNPVMYISSLNDPLGSYKYSKYYMENSNNGTLLIVSGKGHGVVLLKKVKGYILQFLK</sequence>
<dbReference type="PANTHER" id="PTHR22946">
    <property type="entry name" value="DIENELACTONE HYDROLASE DOMAIN-CONTAINING PROTEIN-RELATED"/>
    <property type="match status" value="1"/>
</dbReference>
<dbReference type="EMBL" id="OBEI01000001">
    <property type="protein sequence ID" value="SNZ02508.1"/>
    <property type="molecule type" value="Genomic_DNA"/>
</dbReference>
<dbReference type="InterPro" id="IPR029058">
    <property type="entry name" value="AB_hydrolase_fold"/>
</dbReference>
<organism evidence="3 4">
    <name type="scientific">Persephonella hydrogeniphila</name>
    <dbReference type="NCBI Taxonomy" id="198703"/>
    <lineage>
        <taxon>Bacteria</taxon>
        <taxon>Pseudomonadati</taxon>
        <taxon>Aquificota</taxon>
        <taxon>Aquificia</taxon>
        <taxon>Aquificales</taxon>
        <taxon>Hydrogenothermaceae</taxon>
        <taxon>Persephonella</taxon>
    </lineage>
</organism>
<accession>A0A285MZJ7</accession>
<evidence type="ECO:0000259" key="2">
    <source>
        <dbReference type="Pfam" id="PF00561"/>
    </source>
</evidence>
<dbReference type="Pfam" id="PF00561">
    <property type="entry name" value="Abhydrolase_1"/>
    <property type="match status" value="1"/>
</dbReference>
<dbReference type="GO" id="GO:0016787">
    <property type="term" value="F:hydrolase activity"/>
    <property type="evidence" value="ECO:0007669"/>
    <property type="project" value="UniProtKB-KW"/>
</dbReference>
<dbReference type="Gene3D" id="3.40.50.1820">
    <property type="entry name" value="alpha/beta hydrolase"/>
    <property type="match status" value="1"/>
</dbReference>
<dbReference type="SUPFAM" id="SSF53474">
    <property type="entry name" value="alpha/beta-Hydrolases"/>
    <property type="match status" value="1"/>
</dbReference>
<evidence type="ECO:0000313" key="3">
    <source>
        <dbReference type="EMBL" id="SNZ02508.1"/>
    </source>
</evidence>
<dbReference type="InterPro" id="IPR050261">
    <property type="entry name" value="FrsA_esterase"/>
</dbReference>
<dbReference type="Proteomes" id="UP000219036">
    <property type="component" value="Unassembled WGS sequence"/>
</dbReference>
<comment type="similarity">
    <text evidence="1">Belongs to the AB hydrolase superfamily. FUS2 hydrolase family.</text>
</comment>
<feature type="domain" description="AB hydrolase-1" evidence="2">
    <location>
        <begin position="32"/>
        <end position="142"/>
    </location>
</feature>
<proteinExistence type="inferred from homology"/>
<dbReference type="AlphaFoldDB" id="A0A285MZJ7"/>
<protein>
    <submittedName>
        <fullName evidence="3">Alpha/beta hydrolase fold</fullName>
    </submittedName>
</protein>
<reference evidence="4" key="1">
    <citation type="submission" date="2017-09" db="EMBL/GenBank/DDBJ databases">
        <authorList>
            <person name="Varghese N."/>
            <person name="Submissions S."/>
        </authorList>
    </citation>
    <scope>NUCLEOTIDE SEQUENCE [LARGE SCALE GENOMIC DNA]</scope>
    <source>
        <strain evidence="4">DSM 15103</strain>
    </source>
</reference>
<dbReference type="InterPro" id="IPR000073">
    <property type="entry name" value="AB_hydrolase_1"/>
</dbReference>
<keyword evidence="4" id="KW-1185">Reference proteome</keyword>
<name>A0A285MZJ7_9AQUI</name>